<dbReference type="Proteomes" id="UP000051950">
    <property type="component" value="Unassembled WGS sequence"/>
</dbReference>
<dbReference type="InterPro" id="IPR013096">
    <property type="entry name" value="Cupin_2"/>
</dbReference>
<proteinExistence type="predicted"/>
<dbReference type="InterPro" id="IPR014710">
    <property type="entry name" value="RmlC-like_jellyroll"/>
</dbReference>
<comment type="caution">
    <text evidence="2">The sequence shown here is derived from an EMBL/GenBank/DDBJ whole genome shotgun (WGS) entry which is preliminary data.</text>
</comment>
<dbReference type="Pfam" id="PF07883">
    <property type="entry name" value="Cupin_2"/>
    <property type="match status" value="1"/>
</dbReference>
<dbReference type="PANTHER" id="PTHR36440:SF1">
    <property type="entry name" value="PUTATIVE (AFU_ORTHOLOGUE AFUA_8G07350)-RELATED"/>
    <property type="match status" value="1"/>
</dbReference>
<dbReference type="InterPro" id="IPR011051">
    <property type="entry name" value="RmlC_Cupin_sf"/>
</dbReference>
<dbReference type="InterPro" id="IPR053146">
    <property type="entry name" value="QDO-like"/>
</dbReference>
<keyword evidence="3" id="KW-1185">Reference proteome</keyword>
<dbReference type="OrthoDB" id="9090296at2"/>
<dbReference type="PANTHER" id="PTHR36440">
    <property type="entry name" value="PUTATIVE (AFU_ORTHOLOGUE AFUA_8G07350)-RELATED"/>
    <property type="match status" value="1"/>
</dbReference>
<dbReference type="EMBL" id="LMZQ01000001">
    <property type="protein sequence ID" value="KRT17981.1"/>
    <property type="molecule type" value="Genomic_DNA"/>
</dbReference>
<gene>
    <name evidence="2" type="ORF">ASU31_01425</name>
</gene>
<feature type="domain" description="Cupin type-2" evidence="1">
    <location>
        <begin position="40"/>
        <end position="109"/>
    </location>
</feature>
<dbReference type="Gene3D" id="2.60.120.10">
    <property type="entry name" value="Jelly Rolls"/>
    <property type="match status" value="1"/>
</dbReference>
<dbReference type="STRING" id="687842.ASU31_01425"/>
<name>A0A0T5VVY7_9SPHI</name>
<protein>
    <submittedName>
        <fullName evidence="2">Cupin</fullName>
    </submittedName>
</protein>
<organism evidence="2 3">
    <name type="scientific">Pedobacter ginsenosidimutans</name>
    <dbReference type="NCBI Taxonomy" id="687842"/>
    <lineage>
        <taxon>Bacteria</taxon>
        <taxon>Pseudomonadati</taxon>
        <taxon>Bacteroidota</taxon>
        <taxon>Sphingobacteriia</taxon>
        <taxon>Sphingobacteriales</taxon>
        <taxon>Sphingobacteriaceae</taxon>
        <taxon>Pedobacter</taxon>
    </lineage>
</organism>
<evidence type="ECO:0000313" key="3">
    <source>
        <dbReference type="Proteomes" id="UP000051950"/>
    </source>
</evidence>
<dbReference type="RefSeq" id="WP_057930610.1">
    <property type="nucleotide sequence ID" value="NZ_LMZQ01000001.1"/>
</dbReference>
<evidence type="ECO:0000259" key="1">
    <source>
        <dbReference type="Pfam" id="PF07883"/>
    </source>
</evidence>
<accession>A0A0T5VVY7</accession>
<dbReference type="AlphaFoldDB" id="A0A0T5VVY7"/>
<dbReference type="SUPFAM" id="SSF51182">
    <property type="entry name" value="RmlC-like cupins"/>
    <property type="match status" value="1"/>
</dbReference>
<reference evidence="2 3" key="1">
    <citation type="submission" date="2015-11" db="EMBL/GenBank/DDBJ databases">
        <title>Sequence of Pedobacter ginsenosidimutans.</title>
        <authorList>
            <person name="Carson E."/>
            <person name="Keyser V."/>
            <person name="Newman J."/>
            <person name="Miller J."/>
        </authorList>
    </citation>
    <scope>NUCLEOTIDE SEQUENCE [LARGE SCALE GENOMIC DNA]</scope>
    <source>
        <strain evidence="2 3">KACC 14530</strain>
    </source>
</reference>
<sequence>MGSNIKIINKNEGEYLGIAGGNYRIIISGEQTNGNYAVIEMTVPPGGGPPPHAHPDTQEMFHVLEGEVEFKTENGKQIVSKDGFVNIPIGGAIHCFKNTSEKPARLLCTVVPAGLENLFQEIGTPVLPGQTLPIPELTEERKAFLKEMDLKYNQQTYPKDFLG</sequence>
<evidence type="ECO:0000313" key="2">
    <source>
        <dbReference type="EMBL" id="KRT17981.1"/>
    </source>
</evidence>